<dbReference type="RefSeq" id="XP_001596842.1">
    <property type="nucleotide sequence ID" value="XM_001596792.1"/>
</dbReference>
<accession>A7ECM6</accession>
<dbReference type="Pfam" id="PF01636">
    <property type="entry name" value="APH"/>
    <property type="match status" value="1"/>
</dbReference>
<sequence>MAKSYSTLPVPGFAHGSKNLFPPESLEETRQVIENLCIHIKFASKIRKCEKFTGGNNTAIAFTCLPLNAKDKCQRIACVLPEEKFKIHKLVLIGAEMEQKGLFVDEPAVVWHLDFYPRNIMIESSRNHVMLTGVIDWDDAKAVPRIMARRPPNFLWNMPGNPLLPEEKTAIATIFNREMERLCPGYLQDAYLGSRVMVRALCVYAFSGVDYRFYHEWS</sequence>
<dbReference type="KEGG" id="ssl:SS1G_03065"/>
<reference evidence="3" key="1">
    <citation type="journal article" date="2011" name="PLoS Genet.">
        <title>Genomic analysis of the necrotrophic fungal pathogens Sclerotinia sclerotiorum and Botrytis cinerea.</title>
        <authorList>
            <person name="Amselem J."/>
            <person name="Cuomo C.A."/>
            <person name="van Kan J.A."/>
            <person name="Viaud M."/>
            <person name="Benito E.P."/>
            <person name="Couloux A."/>
            <person name="Coutinho P.M."/>
            <person name="de Vries R.P."/>
            <person name="Dyer P.S."/>
            <person name="Fillinger S."/>
            <person name="Fournier E."/>
            <person name="Gout L."/>
            <person name="Hahn M."/>
            <person name="Kohn L."/>
            <person name="Lapalu N."/>
            <person name="Plummer K.M."/>
            <person name="Pradier J.M."/>
            <person name="Quevillon E."/>
            <person name="Sharon A."/>
            <person name="Simon A."/>
            <person name="ten Have A."/>
            <person name="Tudzynski B."/>
            <person name="Tudzynski P."/>
            <person name="Wincker P."/>
            <person name="Andrew M."/>
            <person name="Anthouard V."/>
            <person name="Beever R.E."/>
            <person name="Beffa R."/>
            <person name="Benoit I."/>
            <person name="Bouzid O."/>
            <person name="Brault B."/>
            <person name="Chen Z."/>
            <person name="Choquer M."/>
            <person name="Collemare J."/>
            <person name="Cotton P."/>
            <person name="Danchin E.G."/>
            <person name="Da Silva C."/>
            <person name="Gautier A."/>
            <person name="Giraud C."/>
            <person name="Giraud T."/>
            <person name="Gonzalez C."/>
            <person name="Grossetete S."/>
            <person name="Guldener U."/>
            <person name="Henrissat B."/>
            <person name="Howlett B.J."/>
            <person name="Kodira C."/>
            <person name="Kretschmer M."/>
            <person name="Lappartient A."/>
            <person name="Leroch M."/>
            <person name="Levis C."/>
            <person name="Mauceli E."/>
            <person name="Neuveglise C."/>
            <person name="Oeser B."/>
            <person name="Pearson M."/>
            <person name="Poulain J."/>
            <person name="Poussereau N."/>
            <person name="Quesneville H."/>
            <person name="Rascle C."/>
            <person name="Schumacher J."/>
            <person name="Segurens B."/>
            <person name="Sexton A."/>
            <person name="Silva E."/>
            <person name="Sirven C."/>
            <person name="Soanes D.M."/>
            <person name="Talbot N.J."/>
            <person name="Templeton M."/>
            <person name="Yandava C."/>
            <person name="Yarden O."/>
            <person name="Zeng Q."/>
            <person name="Rollins J.A."/>
            <person name="Lebrun M.H."/>
            <person name="Dickman M."/>
        </authorList>
    </citation>
    <scope>NUCLEOTIDE SEQUENCE [LARGE SCALE GENOMIC DNA]</scope>
    <source>
        <strain evidence="3">ATCC 18683 / 1980 / Ss-1</strain>
    </source>
</reference>
<dbReference type="InterPro" id="IPR051678">
    <property type="entry name" value="AGP_Transferase"/>
</dbReference>
<name>A7ECM6_SCLS1</name>
<protein>
    <recommendedName>
        <fullName evidence="1">Aminoglycoside phosphotransferase domain-containing protein</fullName>
    </recommendedName>
</protein>
<keyword evidence="3" id="KW-1185">Reference proteome</keyword>
<dbReference type="Gene3D" id="3.90.1200.10">
    <property type="match status" value="1"/>
</dbReference>
<dbReference type="InParanoid" id="A7ECM6"/>
<dbReference type="HOGENOM" id="CLU_1267557_0_0_1"/>
<dbReference type="EMBL" id="CH476623">
    <property type="protein sequence ID" value="EDO00205.1"/>
    <property type="molecule type" value="Genomic_DNA"/>
</dbReference>
<dbReference type="AlphaFoldDB" id="A7ECM6"/>
<gene>
    <name evidence="2" type="ORF">SS1G_03065</name>
</gene>
<evidence type="ECO:0000313" key="3">
    <source>
        <dbReference type="Proteomes" id="UP000001312"/>
    </source>
</evidence>
<evidence type="ECO:0000259" key="1">
    <source>
        <dbReference type="Pfam" id="PF01636"/>
    </source>
</evidence>
<dbReference type="Proteomes" id="UP000001312">
    <property type="component" value="Unassembled WGS sequence"/>
</dbReference>
<dbReference type="GeneID" id="5492662"/>
<proteinExistence type="predicted"/>
<dbReference type="PANTHER" id="PTHR21310:SF56">
    <property type="entry name" value="AMINOGLYCOSIDE PHOSPHOTRANSFERASE DOMAIN-CONTAINING PROTEIN"/>
    <property type="match status" value="1"/>
</dbReference>
<feature type="domain" description="Aminoglycoside phosphotransferase" evidence="1">
    <location>
        <begin position="87"/>
        <end position="143"/>
    </location>
</feature>
<evidence type="ECO:0000313" key="2">
    <source>
        <dbReference type="EMBL" id="EDO00205.1"/>
    </source>
</evidence>
<dbReference type="InterPro" id="IPR011009">
    <property type="entry name" value="Kinase-like_dom_sf"/>
</dbReference>
<dbReference type="PANTHER" id="PTHR21310">
    <property type="entry name" value="AMINOGLYCOSIDE PHOSPHOTRANSFERASE-RELATED-RELATED"/>
    <property type="match status" value="1"/>
</dbReference>
<organism evidence="2 3">
    <name type="scientific">Sclerotinia sclerotiorum (strain ATCC 18683 / 1980 / Ss-1)</name>
    <name type="common">White mold</name>
    <name type="synonym">Whetzelinia sclerotiorum</name>
    <dbReference type="NCBI Taxonomy" id="665079"/>
    <lineage>
        <taxon>Eukaryota</taxon>
        <taxon>Fungi</taxon>
        <taxon>Dikarya</taxon>
        <taxon>Ascomycota</taxon>
        <taxon>Pezizomycotina</taxon>
        <taxon>Leotiomycetes</taxon>
        <taxon>Helotiales</taxon>
        <taxon>Sclerotiniaceae</taxon>
        <taxon>Sclerotinia</taxon>
    </lineage>
</organism>
<dbReference type="SUPFAM" id="SSF56112">
    <property type="entry name" value="Protein kinase-like (PK-like)"/>
    <property type="match status" value="1"/>
</dbReference>
<dbReference type="InterPro" id="IPR002575">
    <property type="entry name" value="Aminoglycoside_PTrfase"/>
</dbReference>